<evidence type="ECO:0000313" key="1">
    <source>
        <dbReference type="EMBL" id="KAF1996226.1"/>
    </source>
</evidence>
<organism evidence="1 2">
    <name type="scientific">Amniculicola lignicola CBS 123094</name>
    <dbReference type="NCBI Taxonomy" id="1392246"/>
    <lineage>
        <taxon>Eukaryota</taxon>
        <taxon>Fungi</taxon>
        <taxon>Dikarya</taxon>
        <taxon>Ascomycota</taxon>
        <taxon>Pezizomycotina</taxon>
        <taxon>Dothideomycetes</taxon>
        <taxon>Pleosporomycetidae</taxon>
        <taxon>Pleosporales</taxon>
        <taxon>Amniculicolaceae</taxon>
        <taxon>Amniculicola</taxon>
    </lineage>
</organism>
<reference evidence="1" key="1">
    <citation type="journal article" date="2020" name="Stud. Mycol.">
        <title>101 Dothideomycetes genomes: a test case for predicting lifestyles and emergence of pathogens.</title>
        <authorList>
            <person name="Haridas S."/>
            <person name="Albert R."/>
            <person name="Binder M."/>
            <person name="Bloem J."/>
            <person name="Labutti K."/>
            <person name="Salamov A."/>
            <person name="Andreopoulos B."/>
            <person name="Baker S."/>
            <person name="Barry K."/>
            <person name="Bills G."/>
            <person name="Bluhm B."/>
            <person name="Cannon C."/>
            <person name="Castanera R."/>
            <person name="Culley D."/>
            <person name="Daum C."/>
            <person name="Ezra D."/>
            <person name="Gonzalez J."/>
            <person name="Henrissat B."/>
            <person name="Kuo A."/>
            <person name="Liang C."/>
            <person name="Lipzen A."/>
            <person name="Lutzoni F."/>
            <person name="Magnuson J."/>
            <person name="Mondo S."/>
            <person name="Nolan M."/>
            <person name="Ohm R."/>
            <person name="Pangilinan J."/>
            <person name="Park H.-J."/>
            <person name="Ramirez L."/>
            <person name="Alfaro M."/>
            <person name="Sun H."/>
            <person name="Tritt A."/>
            <person name="Yoshinaga Y."/>
            <person name="Zwiers L.-H."/>
            <person name="Turgeon B."/>
            <person name="Goodwin S."/>
            <person name="Spatafora J."/>
            <person name="Crous P."/>
            <person name="Grigoriev I."/>
        </authorList>
    </citation>
    <scope>NUCLEOTIDE SEQUENCE</scope>
    <source>
        <strain evidence="1">CBS 123094</strain>
    </source>
</reference>
<gene>
    <name evidence="1" type="ORF">P154DRAFT_324217</name>
</gene>
<protein>
    <submittedName>
        <fullName evidence="1">Uncharacterized protein</fullName>
    </submittedName>
</protein>
<sequence length="79" mass="8904">MPFIKAHLLFKLSSGVLFAGERINPRLLLCADADLHRDLGRWQVVWVSTLWSLTGFGGRGLSASRLWLKCRLVPSVGRR</sequence>
<evidence type="ECO:0000313" key="2">
    <source>
        <dbReference type="Proteomes" id="UP000799779"/>
    </source>
</evidence>
<dbReference type="AlphaFoldDB" id="A0A6A5WEZ3"/>
<dbReference type="Proteomes" id="UP000799779">
    <property type="component" value="Unassembled WGS sequence"/>
</dbReference>
<proteinExistence type="predicted"/>
<accession>A0A6A5WEZ3</accession>
<name>A0A6A5WEZ3_9PLEO</name>
<dbReference type="EMBL" id="ML977628">
    <property type="protein sequence ID" value="KAF1996226.1"/>
    <property type="molecule type" value="Genomic_DNA"/>
</dbReference>
<keyword evidence="2" id="KW-1185">Reference proteome</keyword>